<accession>A0A875S463</accession>
<dbReference type="Proteomes" id="UP000662931">
    <property type="component" value="Chromosome 4"/>
</dbReference>
<dbReference type="RefSeq" id="XP_038779661.1">
    <property type="nucleotide sequence ID" value="XM_038923733.1"/>
</dbReference>
<gene>
    <name evidence="7" type="ORF">FOA43_003482</name>
</gene>
<dbReference type="InterPro" id="IPR000791">
    <property type="entry name" value="Gpr1/Fun34/SatP-like"/>
</dbReference>
<evidence type="ECO:0000256" key="5">
    <source>
        <dbReference type="ARBA" id="ARBA00023136"/>
    </source>
</evidence>
<comment type="subcellular location">
    <subcellularLocation>
        <location evidence="1">Membrane</location>
        <topology evidence="1">Multi-pass membrane protein</topology>
    </subcellularLocation>
</comment>
<dbReference type="GO" id="GO:0015123">
    <property type="term" value="F:acetate transmembrane transporter activity"/>
    <property type="evidence" value="ECO:0007669"/>
    <property type="project" value="TreeGrafter"/>
</dbReference>
<dbReference type="GeneID" id="62196882"/>
<feature type="transmembrane region" description="Helical" evidence="6">
    <location>
        <begin position="165"/>
        <end position="184"/>
    </location>
</feature>
<evidence type="ECO:0000313" key="8">
    <source>
        <dbReference type="Proteomes" id="UP000662931"/>
    </source>
</evidence>
<evidence type="ECO:0000313" key="7">
    <source>
        <dbReference type="EMBL" id="QPG76096.1"/>
    </source>
</evidence>
<keyword evidence="3 6" id="KW-0812">Transmembrane</keyword>
<dbReference type="KEGG" id="bnn:FOA43_003482"/>
<keyword evidence="8" id="KW-1185">Reference proteome</keyword>
<evidence type="ECO:0000256" key="1">
    <source>
        <dbReference type="ARBA" id="ARBA00004141"/>
    </source>
</evidence>
<dbReference type="Pfam" id="PF01184">
    <property type="entry name" value="Gpr1_Fun34_YaaH"/>
    <property type="match status" value="1"/>
</dbReference>
<feature type="transmembrane region" description="Helical" evidence="6">
    <location>
        <begin position="219"/>
        <end position="237"/>
    </location>
</feature>
<keyword evidence="5 6" id="KW-0472">Membrane</keyword>
<name>A0A875S463_EENNA</name>
<dbReference type="GO" id="GO:0005886">
    <property type="term" value="C:plasma membrane"/>
    <property type="evidence" value="ECO:0007669"/>
    <property type="project" value="TreeGrafter"/>
</dbReference>
<sequence length="273" mass="30300">MSNFVQPSYIETQQRADSPDAKYFNNHSEPTLNKVYSEGQYQFGNVLPPRTGYLRVNYYRRAGDNRRFPTSCAAGIALLGVALFPLGLILLGAKGVQSTGILTSTYLFTSGFTEIVLGMWAIVDNNLWGSTFMICYGSFFMALGGINTNILGVQDQYDSEQDFNNAYGLLLLGWTIFTFVMWTATLKSTISIFALMTMLTIFFSVYSAYIFLDVKACKIISGVLAILMGLGCFSGVYDGLNEAPNAYMESAEKYMIMPGNRAVPKDDKYIEVI</sequence>
<evidence type="ECO:0000256" key="6">
    <source>
        <dbReference type="SAM" id="Phobius"/>
    </source>
</evidence>
<dbReference type="EMBL" id="CP064815">
    <property type="protein sequence ID" value="QPG76096.1"/>
    <property type="molecule type" value="Genomic_DNA"/>
</dbReference>
<feature type="transmembrane region" description="Helical" evidence="6">
    <location>
        <begin position="105"/>
        <end position="123"/>
    </location>
</feature>
<evidence type="ECO:0000256" key="4">
    <source>
        <dbReference type="ARBA" id="ARBA00022989"/>
    </source>
</evidence>
<feature type="transmembrane region" description="Helical" evidence="6">
    <location>
        <begin position="190"/>
        <end position="212"/>
    </location>
</feature>
<keyword evidence="4 6" id="KW-1133">Transmembrane helix</keyword>
<dbReference type="InterPro" id="IPR051633">
    <property type="entry name" value="AceTr"/>
</dbReference>
<evidence type="ECO:0000256" key="2">
    <source>
        <dbReference type="ARBA" id="ARBA00005587"/>
    </source>
</evidence>
<dbReference type="PANTHER" id="PTHR31123:SF1">
    <property type="entry name" value="ACCUMULATION OF DYADS PROTEIN 2-RELATED"/>
    <property type="match status" value="1"/>
</dbReference>
<reference evidence="7" key="1">
    <citation type="submission" date="2020-10" db="EMBL/GenBank/DDBJ databases">
        <authorList>
            <person name="Roach M.J.R."/>
        </authorList>
    </citation>
    <scope>NUCLEOTIDE SEQUENCE</scope>
    <source>
        <strain evidence="7">CBS 1945</strain>
    </source>
</reference>
<dbReference type="AlphaFoldDB" id="A0A875S463"/>
<feature type="transmembrane region" description="Helical" evidence="6">
    <location>
        <begin position="68"/>
        <end position="93"/>
    </location>
</feature>
<dbReference type="OrthoDB" id="3648309at2759"/>
<feature type="transmembrane region" description="Helical" evidence="6">
    <location>
        <begin position="129"/>
        <end position="153"/>
    </location>
</feature>
<evidence type="ECO:0008006" key="9">
    <source>
        <dbReference type="Google" id="ProtNLM"/>
    </source>
</evidence>
<protein>
    <recommendedName>
        <fullName evidence="9">GPR1/FUN34/yaaH family protein</fullName>
    </recommendedName>
</protein>
<organism evidence="7 8">
    <name type="scientific">Eeniella nana</name>
    <name type="common">Yeast</name>
    <name type="synonym">Brettanomyces nanus</name>
    <dbReference type="NCBI Taxonomy" id="13502"/>
    <lineage>
        <taxon>Eukaryota</taxon>
        <taxon>Fungi</taxon>
        <taxon>Dikarya</taxon>
        <taxon>Ascomycota</taxon>
        <taxon>Saccharomycotina</taxon>
        <taxon>Pichiomycetes</taxon>
        <taxon>Pichiales</taxon>
        <taxon>Pichiaceae</taxon>
        <taxon>Brettanomyces</taxon>
    </lineage>
</organism>
<dbReference type="PANTHER" id="PTHR31123">
    <property type="entry name" value="ACCUMULATION OF DYADS PROTEIN 2-RELATED"/>
    <property type="match status" value="1"/>
</dbReference>
<comment type="similarity">
    <text evidence="2">Belongs to the acetate uptake transporter (AceTr) (TC 2.A.96) family.</text>
</comment>
<evidence type="ECO:0000256" key="3">
    <source>
        <dbReference type="ARBA" id="ARBA00022692"/>
    </source>
</evidence>
<proteinExistence type="inferred from homology"/>